<proteinExistence type="predicted"/>
<name>A0ACB8ACU8_9AGAM</name>
<gene>
    <name evidence="1" type="ORF">BJ138DRAFT_97549</name>
</gene>
<dbReference type="Proteomes" id="UP000790377">
    <property type="component" value="Unassembled WGS sequence"/>
</dbReference>
<reference evidence="1" key="1">
    <citation type="journal article" date="2021" name="New Phytol.">
        <title>Evolutionary innovations through gain and loss of genes in the ectomycorrhizal Boletales.</title>
        <authorList>
            <person name="Wu G."/>
            <person name="Miyauchi S."/>
            <person name="Morin E."/>
            <person name="Kuo A."/>
            <person name="Drula E."/>
            <person name="Varga T."/>
            <person name="Kohler A."/>
            <person name="Feng B."/>
            <person name="Cao Y."/>
            <person name="Lipzen A."/>
            <person name="Daum C."/>
            <person name="Hundley H."/>
            <person name="Pangilinan J."/>
            <person name="Johnson J."/>
            <person name="Barry K."/>
            <person name="LaButti K."/>
            <person name="Ng V."/>
            <person name="Ahrendt S."/>
            <person name="Min B."/>
            <person name="Choi I.G."/>
            <person name="Park H."/>
            <person name="Plett J.M."/>
            <person name="Magnuson J."/>
            <person name="Spatafora J.W."/>
            <person name="Nagy L.G."/>
            <person name="Henrissat B."/>
            <person name="Grigoriev I.V."/>
            <person name="Yang Z.L."/>
            <person name="Xu J."/>
            <person name="Martin F.M."/>
        </authorList>
    </citation>
    <scope>NUCLEOTIDE SEQUENCE</scope>
    <source>
        <strain evidence="1">ATCC 28755</strain>
    </source>
</reference>
<evidence type="ECO:0000313" key="2">
    <source>
        <dbReference type="Proteomes" id="UP000790377"/>
    </source>
</evidence>
<sequence>MHCTRLPPIFACLLIVPSAIACCDIPDEVKKHGWLPEPGLLQLAAWPKAGCEGPMIDIYQETWSVGDNYRCILLPDRFHKMASFDFRADSAMVKSLAFSQEGIAFSLHGDANCSTDFGDTVWIESDFAYKNKKVVAYSLKPHWDGW</sequence>
<accession>A0ACB8ACU8</accession>
<comment type="caution">
    <text evidence="1">The sequence shown here is derived from an EMBL/GenBank/DDBJ whole genome shotgun (WGS) entry which is preliminary data.</text>
</comment>
<keyword evidence="2" id="KW-1185">Reference proteome</keyword>
<protein>
    <submittedName>
        <fullName evidence="1">Uncharacterized protein</fullName>
    </submittedName>
</protein>
<evidence type="ECO:0000313" key="1">
    <source>
        <dbReference type="EMBL" id="KAH7910547.1"/>
    </source>
</evidence>
<dbReference type="EMBL" id="MU267709">
    <property type="protein sequence ID" value="KAH7910547.1"/>
    <property type="molecule type" value="Genomic_DNA"/>
</dbReference>
<organism evidence="1 2">
    <name type="scientific">Hygrophoropsis aurantiaca</name>
    <dbReference type="NCBI Taxonomy" id="72124"/>
    <lineage>
        <taxon>Eukaryota</taxon>
        <taxon>Fungi</taxon>
        <taxon>Dikarya</taxon>
        <taxon>Basidiomycota</taxon>
        <taxon>Agaricomycotina</taxon>
        <taxon>Agaricomycetes</taxon>
        <taxon>Agaricomycetidae</taxon>
        <taxon>Boletales</taxon>
        <taxon>Coniophorineae</taxon>
        <taxon>Hygrophoropsidaceae</taxon>
        <taxon>Hygrophoropsis</taxon>
    </lineage>
</organism>